<dbReference type="NCBIfam" id="NF009453">
    <property type="entry name" value="PRK12813.1"/>
    <property type="match status" value="1"/>
</dbReference>
<name>A0A0N7MAI2_9RHOB</name>
<gene>
    <name evidence="8" type="primary">flgD</name>
    <name evidence="8" type="ORF">RUE5091_03489</name>
</gene>
<evidence type="ECO:0000256" key="4">
    <source>
        <dbReference type="ARBA" id="ARBA00024746"/>
    </source>
</evidence>
<dbReference type="EMBL" id="CYUD01000011">
    <property type="protein sequence ID" value="CUK11985.1"/>
    <property type="molecule type" value="Genomic_DNA"/>
</dbReference>
<keyword evidence="9" id="KW-1185">Reference proteome</keyword>
<dbReference type="AlphaFoldDB" id="A0A0N7MAI2"/>
<reference evidence="9" key="1">
    <citation type="submission" date="2015-09" db="EMBL/GenBank/DDBJ databases">
        <authorList>
            <person name="Rodrigo-Torres L."/>
            <person name="Arahal D.R."/>
        </authorList>
    </citation>
    <scope>NUCLEOTIDE SEQUENCE [LARGE SCALE GENOMIC DNA]</scope>
    <source>
        <strain evidence="9">CECT 5091</strain>
    </source>
</reference>
<evidence type="ECO:0000256" key="2">
    <source>
        <dbReference type="ARBA" id="ARBA00016013"/>
    </source>
</evidence>
<dbReference type="Gene3D" id="2.60.40.4070">
    <property type="match status" value="1"/>
</dbReference>
<dbReference type="InterPro" id="IPR005648">
    <property type="entry name" value="FlgD"/>
</dbReference>
<dbReference type="Pfam" id="PF03963">
    <property type="entry name" value="FlgD"/>
    <property type="match status" value="1"/>
</dbReference>
<dbReference type="Gene3D" id="2.30.30.910">
    <property type="match status" value="1"/>
</dbReference>
<evidence type="ECO:0000313" key="8">
    <source>
        <dbReference type="EMBL" id="CUK11985.1"/>
    </source>
</evidence>
<dbReference type="InterPro" id="IPR025965">
    <property type="entry name" value="FlgD/Vpr_Ig-like"/>
</dbReference>
<evidence type="ECO:0000259" key="7">
    <source>
        <dbReference type="Pfam" id="PF13860"/>
    </source>
</evidence>
<accession>A0A0N7MAI2</accession>
<dbReference type="STRING" id="1715692.RUE5091_03489"/>
<dbReference type="Pfam" id="PF13860">
    <property type="entry name" value="FlgD_ig"/>
    <property type="match status" value="1"/>
</dbReference>
<protein>
    <recommendedName>
        <fullName evidence="2 5">Basal-body rod modification protein FlgD</fullName>
    </recommendedName>
</protein>
<keyword evidence="3 5" id="KW-1005">Bacterial flagellum biogenesis</keyword>
<comment type="function">
    <text evidence="4 5">Required for flagellar hook formation. May act as a scaffolding protein.</text>
</comment>
<feature type="domain" description="FlgD/Vpr Ig-like" evidence="7">
    <location>
        <begin position="106"/>
        <end position="174"/>
    </location>
</feature>
<comment type="similarity">
    <text evidence="1 5">Belongs to the FlgD family.</text>
</comment>
<evidence type="ECO:0000256" key="5">
    <source>
        <dbReference type="RuleBase" id="RU362076"/>
    </source>
</evidence>
<dbReference type="OrthoDB" id="9785233at2"/>
<organism evidence="8 9">
    <name type="scientific">Ruegeria denitrificans</name>
    <dbReference type="NCBI Taxonomy" id="1715692"/>
    <lineage>
        <taxon>Bacteria</taxon>
        <taxon>Pseudomonadati</taxon>
        <taxon>Pseudomonadota</taxon>
        <taxon>Alphaproteobacteria</taxon>
        <taxon>Rhodobacterales</taxon>
        <taxon>Roseobacteraceae</taxon>
        <taxon>Ruegeria</taxon>
    </lineage>
</organism>
<evidence type="ECO:0000256" key="1">
    <source>
        <dbReference type="ARBA" id="ARBA00010577"/>
    </source>
</evidence>
<dbReference type="Proteomes" id="UP000051260">
    <property type="component" value="Unassembled WGS sequence"/>
</dbReference>
<sequence length="221" mass="23371">MITPTQLTAQANTQTQSASQSQTTSIASDFDTFLLLMTTQAQNQDPLEPMDSSEYASQLAQFSMVEQQVQSNDLLSELALSLGGIKLEELASWVGMDVQTTAAFHFDGEPVTLSALAPAAADSAVMVIRDRKGAEIERISVQVTQTEFAWAGTANDGSPLPTGSYSATLESYDGEELLSAQPVSTYNQVVEAQVGEDAVLLTLESGQVVPVGMVTGVRAGT</sequence>
<evidence type="ECO:0000256" key="6">
    <source>
        <dbReference type="SAM" id="MobiDB-lite"/>
    </source>
</evidence>
<dbReference type="GO" id="GO:0044781">
    <property type="term" value="P:bacterial-type flagellum organization"/>
    <property type="evidence" value="ECO:0007669"/>
    <property type="project" value="UniProtKB-UniRule"/>
</dbReference>
<evidence type="ECO:0000313" key="9">
    <source>
        <dbReference type="Proteomes" id="UP000051260"/>
    </source>
</evidence>
<feature type="region of interest" description="Disordered" evidence="6">
    <location>
        <begin position="1"/>
        <end position="23"/>
    </location>
</feature>
<dbReference type="RefSeq" id="WP_058283142.1">
    <property type="nucleotide sequence ID" value="NZ_CYUD01000011.1"/>
</dbReference>
<evidence type="ECO:0000256" key="3">
    <source>
        <dbReference type="ARBA" id="ARBA00022795"/>
    </source>
</evidence>
<proteinExistence type="inferred from homology"/>